<dbReference type="Proteomes" id="UP000185491">
    <property type="component" value="Chromosome"/>
</dbReference>
<dbReference type="EMBL" id="CP009249">
    <property type="protein sequence ID" value="APT92645.1"/>
    <property type="molecule type" value="Genomic_DNA"/>
</dbReference>
<name>A0A1L7D3G7_9CORY</name>
<gene>
    <name evidence="1" type="ORF">CPHO_06775</name>
</gene>
<dbReference type="GO" id="GO:0003677">
    <property type="term" value="F:DNA binding"/>
    <property type="evidence" value="ECO:0007669"/>
    <property type="project" value="UniProtKB-KW"/>
</dbReference>
<accession>A0A1L7D3G7</accession>
<evidence type="ECO:0000313" key="1">
    <source>
        <dbReference type="EMBL" id="APT92645.1"/>
    </source>
</evidence>
<dbReference type="Pfam" id="PF14367">
    <property type="entry name" value="DUF4411"/>
    <property type="match status" value="1"/>
</dbReference>
<dbReference type="KEGG" id="cpho:CPHO_06775"/>
<keyword evidence="2" id="KW-1185">Reference proteome</keyword>
<dbReference type="STRING" id="161895.CPHO_06775"/>
<proteinExistence type="predicted"/>
<keyword evidence="1" id="KW-0238">DNA-binding</keyword>
<dbReference type="InterPro" id="IPR016541">
    <property type="entry name" value="UCP008505"/>
</dbReference>
<evidence type="ECO:0000313" key="2">
    <source>
        <dbReference type="Proteomes" id="UP000185491"/>
    </source>
</evidence>
<protein>
    <submittedName>
        <fullName evidence="1">DNA-binding protein</fullName>
    </submittedName>
</protein>
<organism evidence="1 2">
    <name type="scientific">Corynebacterium phocae</name>
    <dbReference type="NCBI Taxonomy" id="161895"/>
    <lineage>
        <taxon>Bacteria</taxon>
        <taxon>Bacillati</taxon>
        <taxon>Actinomycetota</taxon>
        <taxon>Actinomycetes</taxon>
        <taxon>Mycobacteriales</taxon>
        <taxon>Corynebacteriaceae</taxon>
        <taxon>Corynebacterium</taxon>
    </lineage>
</organism>
<dbReference type="Gene3D" id="3.40.50.1010">
    <property type="entry name" value="5'-nuclease"/>
    <property type="match status" value="1"/>
</dbReference>
<dbReference type="SUPFAM" id="SSF88723">
    <property type="entry name" value="PIN domain-like"/>
    <property type="match status" value="1"/>
</dbReference>
<dbReference type="InterPro" id="IPR029060">
    <property type="entry name" value="PIN-like_dom_sf"/>
</dbReference>
<dbReference type="AlphaFoldDB" id="A0A1L7D3G7"/>
<sequence length="167" mass="19150">MMYLLDTNVFIEASRLYYHPDIAPYFWQWLREQHEAGNVGSIEAVKKEIDGGGKKKLEPLSLWAAQLPKSFWAAPDVSTVQSFRTLTDWVQHPDRQYRDDARREFLAIADFWIVAQAHGTGQTVVTRELAAPDSKKRVLIPDACNGIGVSFQEPFSMYRKLGLNFRC</sequence>
<reference evidence="1 2" key="1">
    <citation type="submission" date="2014-08" db="EMBL/GenBank/DDBJ databases">
        <title>Complete genome sequence of Corynebacterium phocae M408/89/1(T)(=DSM 44612(T)), isolated from the common seal (Phoca vitulina).</title>
        <authorList>
            <person name="Ruckert C."/>
            <person name="Albersmeier A."/>
            <person name="Winkler A."/>
            <person name="Kalinowski J."/>
        </authorList>
    </citation>
    <scope>NUCLEOTIDE SEQUENCE [LARGE SCALE GENOMIC DNA]</scope>
    <source>
        <strain evidence="1 2">M408/89/1</strain>
    </source>
</reference>